<evidence type="ECO:0000313" key="3">
    <source>
        <dbReference type="EMBL" id="HJA78091.1"/>
    </source>
</evidence>
<evidence type="ECO:0000256" key="1">
    <source>
        <dbReference type="ARBA" id="ARBA00023002"/>
    </source>
</evidence>
<feature type="domain" description="Cysteine-rich" evidence="2">
    <location>
        <begin position="3"/>
        <end position="86"/>
    </location>
</feature>
<organism evidence="3 4">
    <name type="scientific">Candidatus Desulfovibrio intestinavium</name>
    <dbReference type="NCBI Taxonomy" id="2838534"/>
    <lineage>
        <taxon>Bacteria</taxon>
        <taxon>Pseudomonadati</taxon>
        <taxon>Thermodesulfobacteriota</taxon>
        <taxon>Desulfovibrionia</taxon>
        <taxon>Desulfovibrionales</taxon>
        <taxon>Desulfovibrionaceae</taxon>
        <taxon>Desulfovibrio</taxon>
    </lineage>
</organism>
<reference evidence="3" key="1">
    <citation type="journal article" date="2021" name="PeerJ">
        <title>Extensive microbial diversity within the chicken gut microbiome revealed by metagenomics and culture.</title>
        <authorList>
            <person name="Gilroy R."/>
            <person name="Ravi A."/>
            <person name="Getino M."/>
            <person name="Pursley I."/>
            <person name="Horton D.L."/>
            <person name="Alikhan N.F."/>
            <person name="Baker D."/>
            <person name="Gharbi K."/>
            <person name="Hall N."/>
            <person name="Watson M."/>
            <person name="Adriaenssens E.M."/>
            <person name="Foster-Nyarko E."/>
            <person name="Jarju S."/>
            <person name="Secka A."/>
            <person name="Antonio M."/>
            <person name="Oren A."/>
            <person name="Chaudhuri R.R."/>
            <person name="La Ragione R."/>
            <person name="Hildebrand F."/>
            <person name="Pallen M.J."/>
        </authorList>
    </citation>
    <scope>NUCLEOTIDE SEQUENCE</scope>
    <source>
        <strain evidence="3">5032</strain>
    </source>
</reference>
<dbReference type="Proteomes" id="UP000823821">
    <property type="component" value="Unassembled WGS sequence"/>
</dbReference>
<dbReference type="EMBL" id="DWZD01000007">
    <property type="protein sequence ID" value="HJA78091.1"/>
    <property type="molecule type" value="Genomic_DNA"/>
</dbReference>
<name>A0A9D2KR76_9BACT</name>
<dbReference type="AlphaFoldDB" id="A0A9D2KR76"/>
<dbReference type="InterPro" id="IPR051278">
    <property type="entry name" value="HdrB/HdrD_reductase"/>
</dbReference>
<sequence>MKIAYYPGCSATGSSADYEKSTQAVCAALGMQMEEIRGWSCCGSTPAHAVDTQLSGALSARNLDLAARQKADMVLTPCPSCLSNLRHAAKRLENPEFRAGVNELLDEPLPEKLPEALSVMQGIARTYDMDAIASRVRKPLAGLKLAAYYGCLMSRPHEVMEFGDPENPTLMESLLTACGAEMVDFPLKTECCGASYGIPERAMTARLTGRILNLATMLGVDAVVVACPLCQMNLDLRQQQAAKEAGVAFSMPVLYYTQLMGIAFGLAPSALGLDKLCVSADNLLRKLDQPAVCSKAPEGDKA</sequence>
<accession>A0A9D2KR76</accession>
<comment type="caution">
    <text evidence="3">The sequence shown here is derived from an EMBL/GenBank/DDBJ whole genome shotgun (WGS) entry which is preliminary data.</text>
</comment>
<keyword evidence="1" id="KW-0560">Oxidoreductase</keyword>
<protein>
    <submittedName>
        <fullName evidence="3">CoB--CoM heterodisulfide reductase iron-sulfur subunit B family protein</fullName>
    </submittedName>
</protein>
<dbReference type="InterPro" id="IPR004017">
    <property type="entry name" value="Cys_rich_dom"/>
</dbReference>
<dbReference type="Pfam" id="PF02754">
    <property type="entry name" value="CCG"/>
    <property type="match status" value="2"/>
</dbReference>
<evidence type="ECO:0000313" key="4">
    <source>
        <dbReference type="Proteomes" id="UP000823821"/>
    </source>
</evidence>
<feature type="domain" description="Cysteine-rich" evidence="2">
    <location>
        <begin position="146"/>
        <end position="235"/>
    </location>
</feature>
<dbReference type="PANTHER" id="PTHR42947">
    <property type="entry name" value="COB--COM HETERODISULFIDE REDUCTASE SUBUNIT B 1"/>
    <property type="match status" value="1"/>
</dbReference>
<dbReference type="PANTHER" id="PTHR42947:SF1">
    <property type="entry name" value="COB--COM HETERODISULFIDE REDUCTASE SUBUNIT B 1"/>
    <property type="match status" value="1"/>
</dbReference>
<reference evidence="3" key="2">
    <citation type="submission" date="2021-04" db="EMBL/GenBank/DDBJ databases">
        <authorList>
            <person name="Gilroy R."/>
        </authorList>
    </citation>
    <scope>NUCLEOTIDE SEQUENCE</scope>
    <source>
        <strain evidence="3">5032</strain>
    </source>
</reference>
<gene>
    <name evidence="3" type="ORF">H9784_00760</name>
</gene>
<evidence type="ECO:0000259" key="2">
    <source>
        <dbReference type="Pfam" id="PF02754"/>
    </source>
</evidence>
<dbReference type="Gene3D" id="1.20.1050.140">
    <property type="match status" value="1"/>
</dbReference>
<dbReference type="GO" id="GO:0016491">
    <property type="term" value="F:oxidoreductase activity"/>
    <property type="evidence" value="ECO:0007669"/>
    <property type="project" value="UniProtKB-KW"/>
</dbReference>
<proteinExistence type="predicted"/>